<dbReference type="SUPFAM" id="SSF51735">
    <property type="entry name" value="NAD(P)-binding Rossmann-fold domains"/>
    <property type="match status" value="1"/>
</dbReference>
<organism evidence="2">
    <name type="scientific">Streptomyces sp. SID7499</name>
    <dbReference type="NCBI Taxonomy" id="2706086"/>
    <lineage>
        <taxon>Bacteria</taxon>
        <taxon>Bacillati</taxon>
        <taxon>Actinomycetota</taxon>
        <taxon>Actinomycetes</taxon>
        <taxon>Kitasatosporales</taxon>
        <taxon>Streptomycetaceae</taxon>
        <taxon>Streptomyces</taxon>
    </lineage>
</organism>
<dbReference type="EMBL" id="JAAGMN010003110">
    <property type="protein sequence ID" value="NEE10712.1"/>
    <property type="molecule type" value="Genomic_DNA"/>
</dbReference>
<name>A0A6G3WZ60_9ACTN</name>
<reference evidence="2" key="1">
    <citation type="submission" date="2020-01" db="EMBL/GenBank/DDBJ databases">
        <title>Insect and environment-associated Actinomycetes.</title>
        <authorList>
            <person name="Currrie C."/>
            <person name="Chevrette M."/>
            <person name="Carlson C."/>
            <person name="Stubbendieck R."/>
            <person name="Wendt-Pienkowski E."/>
        </authorList>
    </citation>
    <scope>NUCLEOTIDE SEQUENCE</scope>
    <source>
        <strain evidence="2">SID7499</strain>
    </source>
</reference>
<evidence type="ECO:0000256" key="1">
    <source>
        <dbReference type="SAM" id="MobiDB-lite"/>
    </source>
</evidence>
<dbReference type="InterPro" id="IPR036291">
    <property type="entry name" value="NAD(P)-bd_dom_sf"/>
</dbReference>
<feature type="non-terminal residue" evidence="2">
    <location>
        <position position="1"/>
    </location>
</feature>
<dbReference type="Gene3D" id="3.40.50.720">
    <property type="entry name" value="NAD(P)-binding Rossmann-like Domain"/>
    <property type="match status" value="1"/>
</dbReference>
<dbReference type="AlphaFoldDB" id="A0A6G3WZ60"/>
<feature type="region of interest" description="Disordered" evidence="1">
    <location>
        <begin position="67"/>
        <end position="92"/>
    </location>
</feature>
<proteinExistence type="predicted"/>
<accession>A0A6G3WZ60</accession>
<sequence length="92" mass="9572">SGEPHTIGEMAAALAGAYGGPDPVVTGEYRLGDVRHVTADSRALREELGWRPRVPFADGMEDFAAAPLRGSGSPLRDTGSRREGIAVTLPGA</sequence>
<protein>
    <submittedName>
        <fullName evidence="2">NAD-dependent dehydratase</fullName>
    </submittedName>
</protein>
<gene>
    <name evidence="2" type="ORF">G3M58_30170</name>
</gene>
<comment type="caution">
    <text evidence="2">The sequence shown here is derived from an EMBL/GenBank/DDBJ whole genome shotgun (WGS) entry which is preliminary data.</text>
</comment>
<evidence type="ECO:0000313" key="2">
    <source>
        <dbReference type="EMBL" id="NEE10712.1"/>
    </source>
</evidence>